<dbReference type="AlphaFoldDB" id="A0AAV3YTG7"/>
<proteinExistence type="predicted"/>
<protein>
    <submittedName>
        <fullName evidence="2">Uncharacterized protein</fullName>
    </submittedName>
</protein>
<evidence type="ECO:0000313" key="2">
    <source>
        <dbReference type="EMBL" id="GFN85338.1"/>
    </source>
</evidence>
<evidence type="ECO:0000256" key="1">
    <source>
        <dbReference type="SAM" id="MobiDB-lite"/>
    </source>
</evidence>
<organism evidence="2 3">
    <name type="scientific">Plakobranchus ocellatus</name>
    <dbReference type="NCBI Taxonomy" id="259542"/>
    <lineage>
        <taxon>Eukaryota</taxon>
        <taxon>Metazoa</taxon>
        <taxon>Spiralia</taxon>
        <taxon>Lophotrochozoa</taxon>
        <taxon>Mollusca</taxon>
        <taxon>Gastropoda</taxon>
        <taxon>Heterobranchia</taxon>
        <taxon>Euthyneura</taxon>
        <taxon>Panpulmonata</taxon>
        <taxon>Sacoglossa</taxon>
        <taxon>Placobranchoidea</taxon>
        <taxon>Plakobranchidae</taxon>
        <taxon>Plakobranchus</taxon>
    </lineage>
</organism>
<accession>A0AAV3YTG7</accession>
<dbReference type="EMBL" id="BLXT01001405">
    <property type="protein sequence ID" value="GFN85338.1"/>
    <property type="molecule type" value="Genomic_DNA"/>
</dbReference>
<evidence type="ECO:0000313" key="3">
    <source>
        <dbReference type="Proteomes" id="UP000735302"/>
    </source>
</evidence>
<reference evidence="2 3" key="1">
    <citation type="journal article" date="2021" name="Elife">
        <title>Chloroplast acquisition without the gene transfer in kleptoplastic sea slugs, Plakobranchus ocellatus.</title>
        <authorList>
            <person name="Maeda T."/>
            <person name="Takahashi S."/>
            <person name="Yoshida T."/>
            <person name="Shimamura S."/>
            <person name="Takaki Y."/>
            <person name="Nagai Y."/>
            <person name="Toyoda A."/>
            <person name="Suzuki Y."/>
            <person name="Arimoto A."/>
            <person name="Ishii H."/>
            <person name="Satoh N."/>
            <person name="Nishiyama T."/>
            <person name="Hasebe M."/>
            <person name="Maruyama T."/>
            <person name="Minagawa J."/>
            <person name="Obokata J."/>
            <person name="Shigenobu S."/>
        </authorList>
    </citation>
    <scope>NUCLEOTIDE SEQUENCE [LARGE SCALE GENOMIC DNA]</scope>
</reference>
<feature type="region of interest" description="Disordered" evidence="1">
    <location>
        <begin position="63"/>
        <end position="85"/>
    </location>
</feature>
<gene>
    <name evidence="2" type="ORF">PoB_001184400</name>
</gene>
<keyword evidence="3" id="KW-1185">Reference proteome</keyword>
<comment type="caution">
    <text evidence="2">The sequence shown here is derived from an EMBL/GenBank/DDBJ whole genome shotgun (WGS) entry which is preliminary data.</text>
</comment>
<name>A0AAV3YTG7_9GAST</name>
<sequence>MLAEALAPAIRTQACFSFSGGDVPETANMMKSVNKITRVNCNNVHNKVIPGFKALRQAGAPMAGLELSPDPEPDSQATVPPTPPM</sequence>
<dbReference type="Proteomes" id="UP000735302">
    <property type="component" value="Unassembled WGS sequence"/>
</dbReference>